<dbReference type="Proteomes" id="UP000277671">
    <property type="component" value="Unassembled WGS sequence"/>
</dbReference>
<evidence type="ECO:0000313" key="4">
    <source>
        <dbReference type="EMBL" id="RKR92338.1"/>
    </source>
</evidence>
<dbReference type="Pfam" id="PF07331">
    <property type="entry name" value="TctB"/>
    <property type="match status" value="1"/>
</dbReference>
<feature type="transmembrane region" description="Helical" evidence="2">
    <location>
        <begin position="129"/>
        <end position="153"/>
    </location>
</feature>
<organism evidence="4 5">
    <name type="scientific">Micromonospora pisi</name>
    <dbReference type="NCBI Taxonomy" id="589240"/>
    <lineage>
        <taxon>Bacteria</taxon>
        <taxon>Bacillati</taxon>
        <taxon>Actinomycetota</taxon>
        <taxon>Actinomycetes</taxon>
        <taxon>Micromonosporales</taxon>
        <taxon>Micromonosporaceae</taxon>
        <taxon>Micromonospora</taxon>
    </lineage>
</organism>
<evidence type="ECO:0000256" key="2">
    <source>
        <dbReference type="SAM" id="Phobius"/>
    </source>
</evidence>
<gene>
    <name evidence="4" type="ORF">BDK92_6776</name>
</gene>
<reference evidence="4 5" key="1">
    <citation type="submission" date="2018-10" db="EMBL/GenBank/DDBJ databases">
        <title>Sequencing the genomes of 1000 actinobacteria strains.</title>
        <authorList>
            <person name="Klenk H.-P."/>
        </authorList>
    </citation>
    <scope>NUCLEOTIDE SEQUENCE [LARGE SCALE GENOMIC DNA]</scope>
    <source>
        <strain evidence="4 5">DSM 45175</strain>
    </source>
</reference>
<feature type="transmembrane region" description="Helical" evidence="2">
    <location>
        <begin position="23"/>
        <end position="44"/>
    </location>
</feature>
<feature type="region of interest" description="Disordered" evidence="1">
    <location>
        <begin position="82"/>
        <end position="116"/>
    </location>
</feature>
<evidence type="ECO:0000256" key="1">
    <source>
        <dbReference type="SAM" id="MobiDB-lite"/>
    </source>
</evidence>
<dbReference type="InterPro" id="IPR009936">
    <property type="entry name" value="DUF1468"/>
</dbReference>
<comment type="caution">
    <text evidence="4">The sequence shown here is derived from an EMBL/GenBank/DDBJ whole genome shotgun (WGS) entry which is preliminary data.</text>
</comment>
<feature type="transmembrane region" description="Helical" evidence="2">
    <location>
        <begin position="56"/>
        <end position="76"/>
    </location>
</feature>
<evidence type="ECO:0000259" key="3">
    <source>
        <dbReference type="Pfam" id="PF07331"/>
    </source>
</evidence>
<dbReference type="AlphaFoldDB" id="A0A495JUW9"/>
<feature type="transmembrane region" description="Helical" evidence="2">
    <location>
        <begin position="165"/>
        <end position="183"/>
    </location>
</feature>
<dbReference type="OrthoDB" id="5119225at2"/>
<proteinExistence type="predicted"/>
<keyword evidence="5" id="KW-1185">Reference proteome</keyword>
<protein>
    <submittedName>
        <fullName evidence="4">Putative tricarboxylic transport membrane protein</fullName>
    </submittedName>
</protein>
<feature type="domain" description="DUF1468" evidence="3">
    <location>
        <begin position="27"/>
        <end position="188"/>
    </location>
</feature>
<accession>A0A495JUW9</accession>
<feature type="compositionally biased region" description="Low complexity" evidence="1">
    <location>
        <begin position="88"/>
        <end position="114"/>
    </location>
</feature>
<dbReference type="EMBL" id="RBKT01000001">
    <property type="protein sequence ID" value="RKR92338.1"/>
    <property type="molecule type" value="Genomic_DNA"/>
</dbReference>
<keyword evidence="2" id="KW-0472">Membrane</keyword>
<sequence length="194" mass="20551">MTVPTTETSGEVDPRVALPRAPWGPRILGVVLLLAGAFLCWTAYDSADGDFSAEGPWLAPLVVTAGWVVLAAWYLVSQFVRSRPPTEPTTEPADTTESTEATEATEPTDGTEPAGPVQWLTPALLGAALLGYVFALEPLGFVLASALFFVAAARILGSHHWIRDVLVAVPLVVAIYLGFTQLLEISLPAGVMPL</sequence>
<keyword evidence="2" id="KW-1133">Transmembrane helix</keyword>
<name>A0A495JUW9_9ACTN</name>
<keyword evidence="2" id="KW-0812">Transmembrane</keyword>
<evidence type="ECO:0000313" key="5">
    <source>
        <dbReference type="Proteomes" id="UP000277671"/>
    </source>
</evidence>